<feature type="signal peptide" evidence="1">
    <location>
        <begin position="1"/>
        <end position="19"/>
    </location>
</feature>
<protein>
    <submittedName>
        <fullName evidence="2">Uncharacterized protein</fullName>
    </submittedName>
</protein>
<accession>A0A1L9SJS2</accession>
<organism evidence="2 3">
    <name type="scientific">Penicilliopsis zonata CBS 506.65</name>
    <dbReference type="NCBI Taxonomy" id="1073090"/>
    <lineage>
        <taxon>Eukaryota</taxon>
        <taxon>Fungi</taxon>
        <taxon>Dikarya</taxon>
        <taxon>Ascomycota</taxon>
        <taxon>Pezizomycotina</taxon>
        <taxon>Eurotiomycetes</taxon>
        <taxon>Eurotiomycetidae</taxon>
        <taxon>Eurotiales</taxon>
        <taxon>Aspergillaceae</taxon>
        <taxon>Penicilliopsis</taxon>
    </lineage>
</organism>
<dbReference type="VEuPathDB" id="FungiDB:ASPZODRAFT_16086"/>
<sequence length="54" mass="5734">MRFIATILSLFVLANLGLAAPVAGGEVAAREENTGAEDYCYIKRDDGSTKIVVC</sequence>
<reference evidence="3" key="1">
    <citation type="journal article" date="2017" name="Genome Biol.">
        <title>Comparative genomics reveals high biological diversity and specific adaptations in the industrially and medically important fungal genus Aspergillus.</title>
        <authorList>
            <person name="de Vries R.P."/>
            <person name="Riley R."/>
            <person name="Wiebenga A."/>
            <person name="Aguilar-Osorio G."/>
            <person name="Amillis S."/>
            <person name="Uchima C.A."/>
            <person name="Anderluh G."/>
            <person name="Asadollahi M."/>
            <person name="Askin M."/>
            <person name="Barry K."/>
            <person name="Battaglia E."/>
            <person name="Bayram O."/>
            <person name="Benocci T."/>
            <person name="Braus-Stromeyer S.A."/>
            <person name="Caldana C."/>
            <person name="Canovas D."/>
            <person name="Cerqueira G.C."/>
            <person name="Chen F."/>
            <person name="Chen W."/>
            <person name="Choi C."/>
            <person name="Clum A."/>
            <person name="Dos Santos R.A."/>
            <person name="Damasio A.R."/>
            <person name="Diallinas G."/>
            <person name="Emri T."/>
            <person name="Fekete E."/>
            <person name="Flipphi M."/>
            <person name="Freyberg S."/>
            <person name="Gallo A."/>
            <person name="Gournas C."/>
            <person name="Habgood R."/>
            <person name="Hainaut M."/>
            <person name="Harispe M.L."/>
            <person name="Henrissat B."/>
            <person name="Hilden K.S."/>
            <person name="Hope R."/>
            <person name="Hossain A."/>
            <person name="Karabika E."/>
            <person name="Karaffa L."/>
            <person name="Karanyi Z."/>
            <person name="Krasevec N."/>
            <person name="Kuo A."/>
            <person name="Kusch H."/>
            <person name="LaButti K."/>
            <person name="Lagendijk E.L."/>
            <person name="Lapidus A."/>
            <person name="Levasseur A."/>
            <person name="Lindquist E."/>
            <person name="Lipzen A."/>
            <person name="Logrieco A.F."/>
            <person name="MacCabe A."/>
            <person name="Maekelae M.R."/>
            <person name="Malavazi I."/>
            <person name="Melin P."/>
            <person name="Meyer V."/>
            <person name="Mielnichuk N."/>
            <person name="Miskei M."/>
            <person name="Molnar A.P."/>
            <person name="Mule G."/>
            <person name="Ngan C.Y."/>
            <person name="Orejas M."/>
            <person name="Orosz E."/>
            <person name="Ouedraogo J.P."/>
            <person name="Overkamp K.M."/>
            <person name="Park H.-S."/>
            <person name="Perrone G."/>
            <person name="Piumi F."/>
            <person name="Punt P.J."/>
            <person name="Ram A.F."/>
            <person name="Ramon A."/>
            <person name="Rauscher S."/>
            <person name="Record E."/>
            <person name="Riano-Pachon D.M."/>
            <person name="Robert V."/>
            <person name="Roehrig J."/>
            <person name="Ruller R."/>
            <person name="Salamov A."/>
            <person name="Salih N.S."/>
            <person name="Samson R.A."/>
            <person name="Sandor E."/>
            <person name="Sanguinetti M."/>
            <person name="Schuetze T."/>
            <person name="Sepcic K."/>
            <person name="Shelest E."/>
            <person name="Sherlock G."/>
            <person name="Sophianopoulou V."/>
            <person name="Squina F.M."/>
            <person name="Sun H."/>
            <person name="Susca A."/>
            <person name="Todd R.B."/>
            <person name="Tsang A."/>
            <person name="Unkles S.E."/>
            <person name="van de Wiele N."/>
            <person name="van Rossen-Uffink D."/>
            <person name="Oliveira J.V."/>
            <person name="Vesth T.C."/>
            <person name="Visser J."/>
            <person name="Yu J.-H."/>
            <person name="Zhou M."/>
            <person name="Andersen M.R."/>
            <person name="Archer D.B."/>
            <person name="Baker S.E."/>
            <person name="Benoit I."/>
            <person name="Brakhage A.A."/>
            <person name="Braus G.H."/>
            <person name="Fischer R."/>
            <person name="Frisvad J.C."/>
            <person name="Goldman G.H."/>
            <person name="Houbraken J."/>
            <person name="Oakley B."/>
            <person name="Pocsi I."/>
            <person name="Scazzocchio C."/>
            <person name="Seiboth B."/>
            <person name="vanKuyk P.A."/>
            <person name="Wortman J."/>
            <person name="Dyer P.S."/>
            <person name="Grigoriev I.V."/>
        </authorList>
    </citation>
    <scope>NUCLEOTIDE SEQUENCE [LARGE SCALE GENOMIC DNA]</scope>
    <source>
        <strain evidence="3">CBS 506.65</strain>
    </source>
</reference>
<name>A0A1L9SJS2_9EURO</name>
<feature type="chain" id="PRO_5012228397" evidence="1">
    <location>
        <begin position="20"/>
        <end position="54"/>
    </location>
</feature>
<dbReference type="RefSeq" id="XP_022581915.1">
    <property type="nucleotide sequence ID" value="XM_022726487.1"/>
</dbReference>
<keyword evidence="1" id="KW-0732">Signal</keyword>
<proteinExistence type="predicted"/>
<dbReference type="Proteomes" id="UP000184188">
    <property type="component" value="Unassembled WGS sequence"/>
</dbReference>
<gene>
    <name evidence="2" type="ORF">ASPZODRAFT_16086</name>
</gene>
<dbReference type="AlphaFoldDB" id="A0A1L9SJS2"/>
<evidence type="ECO:0000313" key="2">
    <source>
        <dbReference type="EMBL" id="OJJ47405.1"/>
    </source>
</evidence>
<dbReference type="GeneID" id="34612951"/>
<dbReference type="OrthoDB" id="4276713at2759"/>
<keyword evidence="3" id="KW-1185">Reference proteome</keyword>
<dbReference type="EMBL" id="KV878341">
    <property type="protein sequence ID" value="OJJ47405.1"/>
    <property type="molecule type" value="Genomic_DNA"/>
</dbReference>
<evidence type="ECO:0000256" key="1">
    <source>
        <dbReference type="SAM" id="SignalP"/>
    </source>
</evidence>
<evidence type="ECO:0000313" key="3">
    <source>
        <dbReference type="Proteomes" id="UP000184188"/>
    </source>
</evidence>